<dbReference type="OrthoDB" id="3262196at2759"/>
<dbReference type="AlphaFoldDB" id="A0A9P6BW93"/>
<evidence type="ECO:0000313" key="1">
    <source>
        <dbReference type="EMBL" id="KAF9440529.1"/>
    </source>
</evidence>
<protein>
    <recommendedName>
        <fullName evidence="3">NACHT domain-containing protein</fullName>
    </recommendedName>
</protein>
<evidence type="ECO:0008006" key="3">
    <source>
        <dbReference type="Google" id="ProtNLM"/>
    </source>
</evidence>
<name>A0A9P6BW93_9AGAR</name>
<evidence type="ECO:0000313" key="2">
    <source>
        <dbReference type="Proteomes" id="UP000807342"/>
    </source>
</evidence>
<reference evidence="1" key="1">
    <citation type="submission" date="2020-11" db="EMBL/GenBank/DDBJ databases">
        <authorList>
            <consortium name="DOE Joint Genome Institute"/>
            <person name="Ahrendt S."/>
            <person name="Riley R."/>
            <person name="Andreopoulos W."/>
            <person name="Labutti K."/>
            <person name="Pangilinan J."/>
            <person name="Ruiz-Duenas F.J."/>
            <person name="Barrasa J.M."/>
            <person name="Sanchez-Garcia M."/>
            <person name="Camarero S."/>
            <person name="Miyauchi S."/>
            <person name="Serrano A."/>
            <person name="Linde D."/>
            <person name="Babiker R."/>
            <person name="Drula E."/>
            <person name="Ayuso-Fernandez I."/>
            <person name="Pacheco R."/>
            <person name="Padilla G."/>
            <person name="Ferreira P."/>
            <person name="Barriuso J."/>
            <person name="Kellner H."/>
            <person name="Castanera R."/>
            <person name="Alfaro M."/>
            <person name="Ramirez L."/>
            <person name="Pisabarro A.G."/>
            <person name="Kuo A."/>
            <person name="Tritt A."/>
            <person name="Lipzen A."/>
            <person name="He G."/>
            <person name="Yan M."/>
            <person name="Ng V."/>
            <person name="Cullen D."/>
            <person name="Martin F."/>
            <person name="Rosso M.-N."/>
            <person name="Henrissat B."/>
            <person name="Hibbett D."/>
            <person name="Martinez A.T."/>
            <person name="Grigoriev I.V."/>
        </authorList>
    </citation>
    <scope>NUCLEOTIDE SEQUENCE</scope>
    <source>
        <strain evidence="1">MF-IS2</strain>
    </source>
</reference>
<dbReference type="Proteomes" id="UP000807342">
    <property type="component" value="Unassembled WGS sequence"/>
</dbReference>
<proteinExistence type="predicted"/>
<dbReference type="EMBL" id="MU152455">
    <property type="protein sequence ID" value="KAF9440529.1"/>
    <property type="molecule type" value="Genomic_DNA"/>
</dbReference>
<accession>A0A9P6BW93</accession>
<organism evidence="1 2">
    <name type="scientific">Macrolepiota fuliginosa MF-IS2</name>
    <dbReference type="NCBI Taxonomy" id="1400762"/>
    <lineage>
        <taxon>Eukaryota</taxon>
        <taxon>Fungi</taxon>
        <taxon>Dikarya</taxon>
        <taxon>Basidiomycota</taxon>
        <taxon>Agaricomycotina</taxon>
        <taxon>Agaricomycetes</taxon>
        <taxon>Agaricomycetidae</taxon>
        <taxon>Agaricales</taxon>
        <taxon>Agaricineae</taxon>
        <taxon>Agaricaceae</taxon>
        <taxon>Macrolepiota</taxon>
    </lineage>
</organism>
<gene>
    <name evidence="1" type="ORF">P691DRAFT_104023</name>
</gene>
<sequence>MAKYPHIVREPLLIILDGLDECKDKQAQCEFIDLISTHVREVKEFPLRWMICSRPEWYLKSTLSDADFHGVYERKEVEVDDPEAREDVKRLLETGLGKIRKRYKDRLPDGWPPKHHLRYITTAASGHLGFVSFILRFIEDEEYDDPDGQLQICVGFLGGGGKIGVINPLHALDLLYRQILSNVPRNRLPITMRILGLVASHPDSLHSSDNQAKFLNLDQTIFHQSLQHLHSVVYVPPTEASSTTEIRIYHASFSDFLSDSHRSGEFYLDPAVVIRDLVFQSLDHMENDDGSPSNEAVIKFSASTVWGSSRFLSNDFLPTFISRLERFDLNRSTRVHTMVGAHKFGGLQFAEFIEWLYSLKGCSGPCRSPSC</sequence>
<comment type="caution">
    <text evidence="1">The sequence shown here is derived from an EMBL/GenBank/DDBJ whole genome shotgun (WGS) entry which is preliminary data.</text>
</comment>
<keyword evidence="2" id="KW-1185">Reference proteome</keyword>